<feature type="compositionally biased region" description="Polar residues" evidence="1">
    <location>
        <begin position="380"/>
        <end position="395"/>
    </location>
</feature>
<name>V2YS16_MONRO</name>
<protein>
    <recommendedName>
        <fullName evidence="5">Transmembrane protein</fullName>
    </recommendedName>
</protein>
<organism evidence="3 4">
    <name type="scientific">Moniliophthora roreri (strain MCA 2997)</name>
    <name type="common">Cocoa frosty pod rot fungus</name>
    <name type="synonym">Crinipellis roreri</name>
    <dbReference type="NCBI Taxonomy" id="1381753"/>
    <lineage>
        <taxon>Eukaryota</taxon>
        <taxon>Fungi</taxon>
        <taxon>Dikarya</taxon>
        <taxon>Basidiomycota</taxon>
        <taxon>Agaricomycotina</taxon>
        <taxon>Agaricomycetes</taxon>
        <taxon>Agaricomycetidae</taxon>
        <taxon>Agaricales</taxon>
        <taxon>Marasmiineae</taxon>
        <taxon>Marasmiaceae</taxon>
        <taxon>Moniliophthora</taxon>
    </lineage>
</organism>
<dbReference type="OrthoDB" id="2576334at2759"/>
<accession>V2YS16</accession>
<dbReference type="AlphaFoldDB" id="V2YS16"/>
<evidence type="ECO:0000256" key="1">
    <source>
        <dbReference type="SAM" id="MobiDB-lite"/>
    </source>
</evidence>
<dbReference type="Gene3D" id="2.60.120.260">
    <property type="entry name" value="Galactose-binding domain-like"/>
    <property type="match status" value="2"/>
</dbReference>
<gene>
    <name evidence="3" type="ORF">Moror_8122</name>
</gene>
<keyword evidence="2" id="KW-1133">Transmembrane helix</keyword>
<proteinExistence type="predicted"/>
<comment type="caution">
    <text evidence="3">The sequence shown here is derived from an EMBL/GenBank/DDBJ whole genome shotgun (WGS) entry which is preliminary data.</text>
</comment>
<dbReference type="KEGG" id="mrr:Moror_8122"/>
<feature type="transmembrane region" description="Helical" evidence="2">
    <location>
        <begin position="307"/>
        <end position="331"/>
    </location>
</feature>
<keyword evidence="2" id="KW-0472">Membrane</keyword>
<sequence length="506" mass="54006">MANPYDFSILDTSPTIIYHPSREGEDLGSSWKTFYSNSPDSSYDSTHQNTNLASGTSLHSTSMQGASFEISFMGTAIQIYGSGTGGAYTTTLDNRDAVEGNPSNGMLASYADLEYKTHTLSLNVTQSQSLNMTSARLTIGVGDKGATVKETKTDSVKVNSDGSSFLNSDYFYPTGQGTFNTFHDASNYPRVDTNNAGSTINFRASGMSAVFITGTVNYDHGLYSINLSPSAGVSSSTRTFNATSKWFAYDQLIYWESGLDRTQTYTISLTNLEEGKYVDIHEVKWLEGVPGSNNSQNDGSNGLSTPAIAGIAVGTAVIAIAVACLLFFFCWKRRRNQGDYDGPTPATYSGQVHAMQKLSAHSQPLLEAYIEPFVLPPNTPYSDHTTSTGQHSKFQSLSSYTSSSHTPHPSDIPTFQPHAGYGYPYSTPWAPTASSTQLSASASASASGSGSNSGARPPSSSGKGGPEPPPRAVRQELDAGPVPIHDFPHEEVLPPGYNPAWSSGPS</sequence>
<evidence type="ECO:0008006" key="5">
    <source>
        <dbReference type="Google" id="ProtNLM"/>
    </source>
</evidence>
<reference evidence="3 4" key="1">
    <citation type="journal article" date="2014" name="BMC Genomics">
        <title>Genome and secretome analysis of the hemibiotrophic fungal pathogen, Moniliophthora roreri, which causes frosty pod rot disease of cacao: mechanisms of the biotrophic and necrotrophic phases.</title>
        <authorList>
            <person name="Meinhardt L.W."/>
            <person name="Costa G.G.L."/>
            <person name="Thomazella D.P.T."/>
            <person name="Teixeira P.J.P.L."/>
            <person name="Carazzolle M.F."/>
            <person name="Schuster S.C."/>
            <person name="Carlson J.E."/>
            <person name="Guiltinan M.J."/>
            <person name="Mieczkowski P."/>
            <person name="Farmer A."/>
            <person name="Ramaraj T."/>
            <person name="Crozier J."/>
            <person name="Davis R.E."/>
            <person name="Shao J."/>
            <person name="Melnick R.L."/>
            <person name="Pereira G.A.G."/>
            <person name="Bailey B.A."/>
        </authorList>
    </citation>
    <scope>NUCLEOTIDE SEQUENCE [LARGE SCALE GENOMIC DNA]</scope>
    <source>
        <strain evidence="3 4">MCA 2997</strain>
    </source>
</reference>
<evidence type="ECO:0000313" key="3">
    <source>
        <dbReference type="EMBL" id="ESK94464.1"/>
    </source>
</evidence>
<feature type="compositionally biased region" description="Low complexity" evidence="1">
    <location>
        <begin position="440"/>
        <end position="461"/>
    </location>
</feature>
<dbReference type="EMBL" id="AWSO01000135">
    <property type="protein sequence ID" value="ESK94464.1"/>
    <property type="molecule type" value="Genomic_DNA"/>
</dbReference>
<keyword evidence="4" id="KW-1185">Reference proteome</keyword>
<evidence type="ECO:0000256" key="2">
    <source>
        <dbReference type="SAM" id="Phobius"/>
    </source>
</evidence>
<keyword evidence="2" id="KW-0812">Transmembrane</keyword>
<feature type="compositionally biased region" description="Low complexity" evidence="1">
    <location>
        <begin position="396"/>
        <end position="409"/>
    </location>
</feature>
<feature type="region of interest" description="Disordered" evidence="1">
    <location>
        <begin position="380"/>
        <end position="415"/>
    </location>
</feature>
<dbReference type="Proteomes" id="UP000017559">
    <property type="component" value="Unassembled WGS sequence"/>
</dbReference>
<feature type="region of interest" description="Disordered" evidence="1">
    <location>
        <begin position="440"/>
        <end position="506"/>
    </location>
</feature>
<dbReference type="HOGENOM" id="CLU_041311_0_0_1"/>
<evidence type="ECO:0000313" key="4">
    <source>
        <dbReference type="Proteomes" id="UP000017559"/>
    </source>
</evidence>